<evidence type="ECO:0000256" key="2">
    <source>
        <dbReference type="SAM" id="SignalP"/>
    </source>
</evidence>
<keyword evidence="5" id="KW-1185">Reference proteome</keyword>
<dbReference type="EMBL" id="QGDH01000007">
    <property type="protein sequence ID" value="RAR15892.1"/>
    <property type="molecule type" value="Genomic_DNA"/>
</dbReference>
<dbReference type="InterPro" id="IPR033121">
    <property type="entry name" value="PEPTIDASE_A1"/>
</dbReference>
<evidence type="ECO:0000313" key="4">
    <source>
        <dbReference type="EMBL" id="RAR15892.1"/>
    </source>
</evidence>
<dbReference type="GO" id="GO:0000324">
    <property type="term" value="C:fungal-type vacuole"/>
    <property type="evidence" value="ECO:0007669"/>
    <property type="project" value="TreeGrafter"/>
</dbReference>
<dbReference type="PANTHER" id="PTHR47966">
    <property type="entry name" value="BETA-SITE APP-CLEAVING ENZYME, ISOFORM A-RELATED"/>
    <property type="match status" value="1"/>
</dbReference>
<dbReference type="CDD" id="cd05471">
    <property type="entry name" value="pepsin_like"/>
    <property type="match status" value="1"/>
</dbReference>
<dbReference type="Pfam" id="PF00026">
    <property type="entry name" value="Asp"/>
    <property type="match status" value="2"/>
</dbReference>
<dbReference type="Proteomes" id="UP000249619">
    <property type="component" value="Unassembled WGS sequence"/>
</dbReference>
<evidence type="ECO:0000313" key="5">
    <source>
        <dbReference type="Proteomes" id="UP000249619"/>
    </source>
</evidence>
<dbReference type="PROSITE" id="PS51767">
    <property type="entry name" value="PEPTIDASE_A1"/>
    <property type="match status" value="1"/>
</dbReference>
<sequence>MVRSVNTLLAAAATVSASVLELPVVIGNSYSSVKFNIGTPPKEHRLLFDTGSSTIFILNTDCTETSCPDGSAPYYIRQEYNASASSSSVNLDIDASIPYLGGNVAGETFSDVFSTLDGTVDWNQTFLSANQSSWRFITADGFLGLGFSTIAEANTSTLVETLLWDGQLDEPRFGLFYGTNLTDEGVQDGVLTIGGSHEDKYVDGEVVYTPLMKEEEYQLWRAPLRSINVLVAQNPSDPNATVETHIGRLPTTVVPNGTYPDANVTWPVFGSAVFDTGAGRLAVPDEIISAMLYNLGWDYDKLLAGEERMECKHMNASWAVSLTLGEGAPEDDVSFTIRGDEFYGPGEQCQPPFDSSGANSFALVGSTFLQRYYSVYDFGADKVAEYAPRIGFGRLKKEYDYLHLSSL</sequence>
<dbReference type="AlphaFoldDB" id="A0A364NF52"/>
<dbReference type="GO" id="GO:0006508">
    <property type="term" value="P:proteolysis"/>
    <property type="evidence" value="ECO:0007669"/>
    <property type="project" value="UniProtKB-KW"/>
</dbReference>
<feature type="domain" description="Peptidase A1" evidence="3">
    <location>
        <begin position="31"/>
        <end position="386"/>
    </location>
</feature>
<keyword evidence="4" id="KW-0645">Protease</keyword>
<dbReference type="STRING" id="183478.A0A364NF52"/>
<comment type="caution">
    <text evidence="4">The sequence shown here is derived from an EMBL/GenBank/DDBJ whole genome shotgun (WGS) entry which is preliminary data.</text>
</comment>
<organism evidence="4 5">
    <name type="scientific">Stemphylium lycopersici</name>
    <name type="common">Tomato gray leaf spot disease fungus</name>
    <name type="synonym">Thyrospora lycopersici</name>
    <dbReference type="NCBI Taxonomy" id="183478"/>
    <lineage>
        <taxon>Eukaryota</taxon>
        <taxon>Fungi</taxon>
        <taxon>Dikarya</taxon>
        <taxon>Ascomycota</taxon>
        <taxon>Pezizomycotina</taxon>
        <taxon>Dothideomycetes</taxon>
        <taxon>Pleosporomycetidae</taxon>
        <taxon>Pleosporales</taxon>
        <taxon>Pleosporineae</taxon>
        <taxon>Pleosporaceae</taxon>
        <taxon>Stemphylium</taxon>
    </lineage>
</organism>
<dbReference type="SUPFAM" id="SSF50630">
    <property type="entry name" value="Acid proteases"/>
    <property type="match status" value="1"/>
</dbReference>
<comment type="similarity">
    <text evidence="1">Belongs to the peptidase A1 family.</text>
</comment>
<protein>
    <submittedName>
        <fullName evidence="4">Acid protease</fullName>
    </submittedName>
</protein>
<proteinExistence type="inferred from homology"/>
<feature type="chain" id="PRO_5016884545" evidence="2">
    <location>
        <begin position="18"/>
        <end position="407"/>
    </location>
</feature>
<evidence type="ECO:0000259" key="3">
    <source>
        <dbReference type="PROSITE" id="PS51767"/>
    </source>
</evidence>
<reference evidence="5" key="1">
    <citation type="submission" date="2018-05" db="EMBL/GenBank/DDBJ databases">
        <title>Draft genome sequence of Stemphylium lycopersici strain CIDEFI 213.</title>
        <authorList>
            <person name="Medina R."/>
            <person name="Franco M.E.E."/>
            <person name="Lucentini C.G."/>
            <person name="Saparrat M.C.N."/>
            <person name="Balatti P.A."/>
        </authorList>
    </citation>
    <scope>NUCLEOTIDE SEQUENCE [LARGE SCALE GENOMIC DNA]</scope>
    <source>
        <strain evidence="5">CIDEFI 213</strain>
    </source>
</reference>
<name>A0A364NF52_STELY</name>
<accession>A0A364NF52</accession>
<dbReference type="InterPro" id="IPR034164">
    <property type="entry name" value="Pepsin-like_dom"/>
</dbReference>
<dbReference type="GO" id="GO:0004190">
    <property type="term" value="F:aspartic-type endopeptidase activity"/>
    <property type="evidence" value="ECO:0007669"/>
    <property type="project" value="InterPro"/>
</dbReference>
<evidence type="ECO:0000256" key="1">
    <source>
        <dbReference type="ARBA" id="ARBA00007447"/>
    </source>
</evidence>
<dbReference type="PANTHER" id="PTHR47966:SF68">
    <property type="entry name" value="PEPTIDASE A1 DOMAIN-CONTAINING PROTEIN"/>
    <property type="match status" value="1"/>
</dbReference>
<dbReference type="PRINTS" id="PR00792">
    <property type="entry name" value="PEPSIN"/>
</dbReference>
<keyword evidence="2" id="KW-0732">Signal</keyword>
<keyword evidence="4" id="KW-0378">Hydrolase</keyword>
<dbReference type="Gene3D" id="2.40.70.10">
    <property type="entry name" value="Acid Proteases"/>
    <property type="match status" value="2"/>
</dbReference>
<dbReference type="InterPro" id="IPR021109">
    <property type="entry name" value="Peptidase_aspartic_dom_sf"/>
</dbReference>
<feature type="signal peptide" evidence="2">
    <location>
        <begin position="1"/>
        <end position="17"/>
    </location>
</feature>
<dbReference type="InterPro" id="IPR001461">
    <property type="entry name" value="Aspartic_peptidase_A1"/>
</dbReference>
<gene>
    <name evidence="4" type="ORF">DDE83_000689</name>
</gene>